<organism evidence="2 3">
    <name type="scientific">Trema orientale</name>
    <name type="common">Charcoal tree</name>
    <name type="synonym">Celtis orientalis</name>
    <dbReference type="NCBI Taxonomy" id="63057"/>
    <lineage>
        <taxon>Eukaryota</taxon>
        <taxon>Viridiplantae</taxon>
        <taxon>Streptophyta</taxon>
        <taxon>Embryophyta</taxon>
        <taxon>Tracheophyta</taxon>
        <taxon>Spermatophyta</taxon>
        <taxon>Magnoliopsida</taxon>
        <taxon>eudicotyledons</taxon>
        <taxon>Gunneridae</taxon>
        <taxon>Pentapetalae</taxon>
        <taxon>rosids</taxon>
        <taxon>fabids</taxon>
        <taxon>Rosales</taxon>
        <taxon>Cannabaceae</taxon>
        <taxon>Trema</taxon>
    </lineage>
</organism>
<dbReference type="EMBL" id="JXTC01000086">
    <property type="protein sequence ID" value="PON90211.1"/>
    <property type="molecule type" value="Genomic_DNA"/>
</dbReference>
<sequence>MAYVNRFKERALDCEDSVTEEQMIKMCIKRMDPECKIYVMGHVITNFADLMQTAKDTEETMAEVSKKNRVRINAATPSNRWNKSFPNKRKREVSVVERPSRNQQIPPEIPLEKKKLEALVKA</sequence>
<accession>A0A2P5EXE4</accession>
<evidence type="ECO:0000256" key="1">
    <source>
        <dbReference type="SAM" id="MobiDB-lite"/>
    </source>
</evidence>
<comment type="caution">
    <text evidence="2">The sequence shown here is derived from an EMBL/GenBank/DDBJ whole genome shotgun (WGS) entry which is preliminary data.</text>
</comment>
<dbReference type="AlphaFoldDB" id="A0A2P5EXE4"/>
<keyword evidence="3" id="KW-1185">Reference proteome</keyword>
<protein>
    <submittedName>
        <fullName evidence="2">Uncharacterized protein</fullName>
    </submittedName>
</protein>
<reference evidence="3" key="1">
    <citation type="submission" date="2016-06" db="EMBL/GenBank/DDBJ databases">
        <title>Parallel loss of symbiosis genes in relatives of nitrogen-fixing non-legume Parasponia.</title>
        <authorList>
            <person name="Van Velzen R."/>
            <person name="Holmer R."/>
            <person name="Bu F."/>
            <person name="Rutten L."/>
            <person name="Van Zeijl A."/>
            <person name="Liu W."/>
            <person name="Santuari L."/>
            <person name="Cao Q."/>
            <person name="Sharma T."/>
            <person name="Shen D."/>
            <person name="Roswanjaya Y."/>
            <person name="Wardhani T."/>
            <person name="Kalhor M.S."/>
            <person name="Jansen J."/>
            <person name="Van den Hoogen J."/>
            <person name="Gungor B."/>
            <person name="Hartog M."/>
            <person name="Hontelez J."/>
            <person name="Verver J."/>
            <person name="Yang W.-C."/>
            <person name="Schijlen E."/>
            <person name="Repin R."/>
            <person name="Schilthuizen M."/>
            <person name="Schranz E."/>
            <person name="Heidstra R."/>
            <person name="Miyata K."/>
            <person name="Fedorova E."/>
            <person name="Kohlen W."/>
            <person name="Bisseling T."/>
            <person name="Smit S."/>
            <person name="Geurts R."/>
        </authorList>
    </citation>
    <scope>NUCLEOTIDE SEQUENCE [LARGE SCALE GENOMIC DNA]</scope>
    <source>
        <strain evidence="3">cv. RG33-2</strain>
    </source>
</reference>
<dbReference type="InParanoid" id="A0A2P5EXE4"/>
<feature type="region of interest" description="Disordered" evidence="1">
    <location>
        <begin position="90"/>
        <end position="109"/>
    </location>
</feature>
<gene>
    <name evidence="2" type="ORF">TorRG33x02_140610</name>
</gene>
<evidence type="ECO:0000313" key="3">
    <source>
        <dbReference type="Proteomes" id="UP000237000"/>
    </source>
</evidence>
<dbReference type="OrthoDB" id="1749434at2759"/>
<evidence type="ECO:0000313" key="2">
    <source>
        <dbReference type="EMBL" id="PON90211.1"/>
    </source>
</evidence>
<proteinExistence type="predicted"/>
<dbReference type="Proteomes" id="UP000237000">
    <property type="component" value="Unassembled WGS sequence"/>
</dbReference>
<name>A0A2P5EXE4_TREOI</name>